<protein>
    <submittedName>
        <fullName evidence="3">Uncharacterized protein</fullName>
    </submittedName>
</protein>
<gene>
    <name evidence="3" type="ORF">FCM35_KLT09601</name>
</gene>
<evidence type="ECO:0000313" key="4">
    <source>
        <dbReference type="Proteomes" id="UP000623129"/>
    </source>
</evidence>
<feature type="transmembrane region" description="Helical" evidence="2">
    <location>
        <begin position="12"/>
        <end position="29"/>
    </location>
</feature>
<evidence type="ECO:0000256" key="1">
    <source>
        <dbReference type="SAM" id="MobiDB-lite"/>
    </source>
</evidence>
<keyword evidence="4" id="KW-1185">Reference proteome</keyword>
<proteinExistence type="predicted"/>
<keyword evidence="2" id="KW-1133">Transmembrane helix</keyword>
<dbReference type="OrthoDB" id="8026949at2759"/>
<accession>A0A833RH08</accession>
<reference evidence="3" key="1">
    <citation type="submission" date="2020-01" db="EMBL/GenBank/DDBJ databases">
        <title>Genome sequence of Kobresia littledalei, the first chromosome-level genome in the family Cyperaceae.</title>
        <authorList>
            <person name="Qu G."/>
        </authorList>
    </citation>
    <scope>NUCLEOTIDE SEQUENCE</scope>
    <source>
        <strain evidence="3">C.B.Clarke</strain>
        <tissue evidence="3">Leaf</tissue>
    </source>
</reference>
<organism evidence="3 4">
    <name type="scientific">Carex littledalei</name>
    <dbReference type="NCBI Taxonomy" id="544730"/>
    <lineage>
        <taxon>Eukaryota</taxon>
        <taxon>Viridiplantae</taxon>
        <taxon>Streptophyta</taxon>
        <taxon>Embryophyta</taxon>
        <taxon>Tracheophyta</taxon>
        <taxon>Spermatophyta</taxon>
        <taxon>Magnoliopsida</taxon>
        <taxon>Liliopsida</taxon>
        <taxon>Poales</taxon>
        <taxon>Cyperaceae</taxon>
        <taxon>Cyperoideae</taxon>
        <taxon>Cariceae</taxon>
        <taxon>Carex</taxon>
        <taxon>Carex subgen. Euthyceras</taxon>
    </lineage>
</organism>
<keyword evidence="2" id="KW-0472">Membrane</keyword>
<feature type="region of interest" description="Disordered" evidence="1">
    <location>
        <begin position="90"/>
        <end position="114"/>
    </location>
</feature>
<sequence>MERNAKLAHLSPSIWLSPSFFLWCIAQWLKDVLKAKCKDQNEYVSGEHSMIFQWHFKVQILKFKGQHCDWYKIAPYSDNNLSRILSSLEPLEPDSPSQERSSNASRSSATITSNTEEEAQYIREFVQWQGVCDNCRGRGCSPCTECEIDRLRSDCNFCDGKAPPKQSEALL</sequence>
<dbReference type="AlphaFoldDB" id="A0A833RH08"/>
<name>A0A833RH08_9POAL</name>
<dbReference type="Proteomes" id="UP000623129">
    <property type="component" value="Unassembled WGS sequence"/>
</dbReference>
<dbReference type="EMBL" id="SWLB01000002">
    <property type="protein sequence ID" value="KAF3340757.1"/>
    <property type="molecule type" value="Genomic_DNA"/>
</dbReference>
<comment type="caution">
    <text evidence="3">The sequence shown here is derived from an EMBL/GenBank/DDBJ whole genome shotgun (WGS) entry which is preliminary data.</text>
</comment>
<evidence type="ECO:0000313" key="3">
    <source>
        <dbReference type="EMBL" id="KAF3340757.1"/>
    </source>
</evidence>
<keyword evidence="2" id="KW-0812">Transmembrane</keyword>
<evidence type="ECO:0000256" key="2">
    <source>
        <dbReference type="SAM" id="Phobius"/>
    </source>
</evidence>